<feature type="domain" description="Lipoxygenase" evidence="7">
    <location>
        <begin position="469"/>
        <end position="585"/>
    </location>
</feature>
<dbReference type="Pfam" id="PF00305">
    <property type="entry name" value="Lipoxygenase"/>
    <property type="match status" value="4"/>
</dbReference>
<comment type="caution">
    <text evidence="4">Lacks conserved residue(s) required for the propagation of feature annotation.</text>
</comment>
<dbReference type="FunFam" id="4.10.372.10:FF:000001">
    <property type="entry name" value="Lipoxygenase"/>
    <property type="match status" value="1"/>
</dbReference>
<evidence type="ECO:0000259" key="6">
    <source>
        <dbReference type="PROSITE" id="PS50095"/>
    </source>
</evidence>
<dbReference type="InterPro" id="IPR000907">
    <property type="entry name" value="LipOase"/>
</dbReference>
<reference evidence="8" key="2">
    <citation type="submission" date="2021-02" db="EMBL/GenBank/DDBJ databases">
        <authorList>
            <person name="Kimball J.A."/>
            <person name="Haas M.W."/>
            <person name="Macchietto M."/>
            <person name="Kono T."/>
            <person name="Duquette J."/>
            <person name="Shao M."/>
        </authorList>
    </citation>
    <scope>NUCLEOTIDE SEQUENCE</scope>
    <source>
        <tissue evidence="8">Fresh leaf tissue</tissue>
    </source>
</reference>
<protein>
    <recommendedName>
        <fullName evidence="3">linoleate 9S-lipoxygenase</fullName>
        <ecNumber evidence="3">1.13.11.58</ecNumber>
    </recommendedName>
</protein>
<keyword evidence="2" id="KW-0443">Lipid metabolism</keyword>
<dbReference type="OrthoDB" id="407298at2759"/>
<feature type="region of interest" description="Disordered" evidence="5">
    <location>
        <begin position="213"/>
        <end position="241"/>
    </location>
</feature>
<evidence type="ECO:0000313" key="8">
    <source>
        <dbReference type="EMBL" id="KAG8062223.1"/>
    </source>
</evidence>
<dbReference type="EC" id="1.13.11.58" evidence="3"/>
<evidence type="ECO:0000256" key="5">
    <source>
        <dbReference type="SAM" id="MobiDB-lite"/>
    </source>
</evidence>
<feature type="compositionally biased region" description="Gly residues" evidence="5">
    <location>
        <begin position="43"/>
        <end position="52"/>
    </location>
</feature>
<dbReference type="GO" id="GO:0034440">
    <property type="term" value="P:lipid oxidation"/>
    <property type="evidence" value="ECO:0007669"/>
    <property type="project" value="InterPro"/>
</dbReference>
<evidence type="ECO:0000313" key="9">
    <source>
        <dbReference type="Proteomes" id="UP000729402"/>
    </source>
</evidence>
<keyword evidence="1" id="KW-0560">Oxidoreductase</keyword>
<sequence length="677" mass="75552">MRKNVLSLNDVGASLLDGVAEFLGKGVTCQLISSTALDPNNGNRGGGSGGEPGAVAGPAAAGDGGGSKFRVTFDWEVEKLGVPGAVIVKNNHGNEFFLKTITLDDVPGHAGHVVFVANSWVYPANKYRYNRVFFSNDVSHHVYMGARPCLPIQDKYFTCGRLWVQTYLPSQMPVALKPYRDDELRNLRGDDQQGPYQEHDRVYRYDVYNDPRRARRRQAAPRPRRLPRHALSSPWPHRPQAHPNRYAVRVIHRPDRQATDASSESRLSPLEQIYVPRDERFGHLKMADFLGYSIRAITEGIVPAIRTYVDLTPGEFDSFQDILNLYEGCLKLPNIPALKEIRKRFPLQLVKSLLPTGGDYILKLPIPQIIKEDKDAWRTDEEFAREVLAGVNPMMITRLTDALLPARRRQAAPLAIELSEPLIQGGLTTAKSTVYTPASAGVEAWVWQLAKAYVAVNDSGWHQLVSHWGVAVEDATNPYKVRLLIEDYPYAADGLAIWHAIEQWVGEYLAIYYPDDGVLCGDAEVQAWWKEVREVGHGDLKDSAWWPKMQFVSELANACTTIIWIASALHAAVNFGQYPYAGYLPTGRRTPPTRCTSASATRRRGPSDAKALEAFRRFSDRLVEIEGKVVGMNRNPQLKNRSGPAKFHYMLLYPNTSDRNGDAAGSPPMGIPNSISI</sequence>
<dbReference type="InterPro" id="IPR013819">
    <property type="entry name" value="LipOase_C"/>
</dbReference>
<evidence type="ECO:0000256" key="4">
    <source>
        <dbReference type="PROSITE-ProRule" id="PRU00152"/>
    </source>
</evidence>
<feature type="domain" description="Lipoxygenase" evidence="7">
    <location>
        <begin position="607"/>
        <end position="677"/>
    </location>
</feature>
<keyword evidence="9" id="KW-1185">Reference proteome</keyword>
<proteinExistence type="predicted"/>
<keyword evidence="1" id="KW-0223">Dioxygenase</keyword>
<comment type="caution">
    <text evidence="8">The sequence shown here is derived from an EMBL/GenBank/DDBJ whole genome shotgun (WGS) entry which is preliminary data.</text>
</comment>
<dbReference type="GO" id="GO:1990136">
    <property type="term" value="F:linoleate 9S-lipoxygenase activity"/>
    <property type="evidence" value="ECO:0007669"/>
    <property type="project" value="UniProtKB-EC"/>
</dbReference>
<feature type="region of interest" description="Disordered" evidence="5">
    <location>
        <begin position="658"/>
        <end position="677"/>
    </location>
</feature>
<feature type="domain" description="Lipoxygenase" evidence="7">
    <location>
        <begin position="413"/>
        <end position="468"/>
    </location>
</feature>
<dbReference type="AlphaFoldDB" id="A0A8J5VWV9"/>
<gene>
    <name evidence="8" type="ORF">GUJ93_ZPchr0003g18050</name>
</gene>
<feature type="domain" description="PLAT" evidence="6">
    <location>
        <begin position="9"/>
        <end position="135"/>
    </location>
</feature>
<accession>A0A8J5VWV9</accession>
<dbReference type="Pfam" id="PF01477">
    <property type="entry name" value="PLAT"/>
    <property type="match status" value="1"/>
</dbReference>
<evidence type="ECO:0000256" key="3">
    <source>
        <dbReference type="ARBA" id="ARBA00039006"/>
    </source>
</evidence>
<evidence type="ECO:0000259" key="7">
    <source>
        <dbReference type="PROSITE" id="PS51393"/>
    </source>
</evidence>
<dbReference type="PANTHER" id="PTHR11771">
    <property type="entry name" value="LIPOXYGENASE"/>
    <property type="match status" value="1"/>
</dbReference>
<feature type="region of interest" description="Disordered" evidence="5">
    <location>
        <begin position="38"/>
        <end position="64"/>
    </location>
</feature>
<evidence type="ECO:0000256" key="2">
    <source>
        <dbReference type="ARBA" id="ARBA00023098"/>
    </source>
</evidence>
<dbReference type="Proteomes" id="UP000729402">
    <property type="component" value="Unassembled WGS sequence"/>
</dbReference>
<name>A0A8J5VWV9_ZIZPA</name>
<feature type="compositionally biased region" description="Basic residues" evidence="5">
    <location>
        <begin position="213"/>
        <end position="228"/>
    </location>
</feature>
<reference evidence="8" key="1">
    <citation type="journal article" date="2021" name="bioRxiv">
        <title>Whole Genome Assembly and Annotation of Northern Wild Rice, Zizania palustris L., Supports a Whole Genome Duplication in the Zizania Genus.</title>
        <authorList>
            <person name="Haas M."/>
            <person name="Kono T."/>
            <person name="Macchietto M."/>
            <person name="Millas R."/>
            <person name="McGilp L."/>
            <person name="Shao M."/>
            <person name="Duquette J."/>
            <person name="Hirsch C.N."/>
            <person name="Kimball J."/>
        </authorList>
    </citation>
    <scope>NUCLEOTIDE SEQUENCE</scope>
    <source>
        <tissue evidence="8">Fresh leaf tissue</tissue>
    </source>
</reference>
<dbReference type="SMART" id="SM00308">
    <property type="entry name" value="LH2"/>
    <property type="match status" value="1"/>
</dbReference>
<evidence type="ECO:0000256" key="1">
    <source>
        <dbReference type="ARBA" id="ARBA00022964"/>
    </source>
</evidence>
<dbReference type="GO" id="GO:0046872">
    <property type="term" value="F:metal ion binding"/>
    <property type="evidence" value="ECO:0007669"/>
    <property type="project" value="InterPro"/>
</dbReference>
<dbReference type="PROSITE" id="PS51393">
    <property type="entry name" value="LIPOXYGENASE_3"/>
    <property type="match status" value="4"/>
</dbReference>
<feature type="domain" description="Lipoxygenase" evidence="7">
    <location>
        <begin position="166"/>
        <end position="400"/>
    </location>
</feature>
<organism evidence="8 9">
    <name type="scientific">Zizania palustris</name>
    <name type="common">Northern wild rice</name>
    <dbReference type="NCBI Taxonomy" id="103762"/>
    <lineage>
        <taxon>Eukaryota</taxon>
        <taxon>Viridiplantae</taxon>
        <taxon>Streptophyta</taxon>
        <taxon>Embryophyta</taxon>
        <taxon>Tracheophyta</taxon>
        <taxon>Spermatophyta</taxon>
        <taxon>Magnoliopsida</taxon>
        <taxon>Liliopsida</taxon>
        <taxon>Poales</taxon>
        <taxon>Poaceae</taxon>
        <taxon>BOP clade</taxon>
        <taxon>Oryzoideae</taxon>
        <taxon>Oryzeae</taxon>
        <taxon>Zizaniinae</taxon>
        <taxon>Zizania</taxon>
    </lineage>
</organism>
<dbReference type="PROSITE" id="PS50095">
    <property type="entry name" value="PLAT"/>
    <property type="match status" value="1"/>
</dbReference>
<dbReference type="InterPro" id="IPR001024">
    <property type="entry name" value="PLAT/LH2_dom"/>
</dbReference>
<dbReference type="EMBL" id="JAAALK010000286">
    <property type="protein sequence ID" value="KAG8062223.1"/>
    <property type="molecule type" value="Genomic_DNA"/>
</dbReference>